<gene>
    <name evidence="2" type="primary">230</name>
    <name evidence="2" type="ORF">SEA_ANNADREAMY_230</name>
</gene>
<protein>
    <submittedName>
        <fullName evidence="2">Uncharacterized protein</fullName>
    </submittedName>
</protein>
<proteinExistence type="predicted"/>
<accession>A0A345GTP1</accession>
<feature type="compositionally biased region" description="Basic and acidic residues" evidence="1">
    <location>
        <begin position="36"/>
        <end position="46"/>
    </location>
</feature>
<dbReference type="KEGG" id="vg:55609372"/>
<evidence type="ECO:0000313" key="3">
    <source>
        <dbReference type="Proteomes" id="UP000259354"/>
    </source>
</evidence>
<keyword evidence="3" id="KW-1185">Reference proteome</keyword>
<evidence type="ECO:0000256" key="1">
    <source>
        <dbReference type="SAM" id="MobiDB-lite"/>
    </source>
</evidence>
<dbReference type="GeneID" id="55609372"/>
<dbReference type="EMBL" id="MH536811">
    <property type="protein sequence ID" value="AXG66313.1"/>
    <property type="molecule type" value="Genomic_DNA"/>
</dbReference>
<evidence type="ECO:0000313" key="2">
    <source>
        <dbReference type="EMBL" id="AXG66313.1"/>
    </source>
</evidence>
<organism evidence="2 3">
    <name type="scientific">Streptomyces phage Annadreamy</name>
    <dbReference type="NCBI Taxonomy" id="2250335"/>
    <lineage>
        <taxon>Viruses</taxon>
        <taxon>Duplodnaviria</taxon>
        <taxon>Heunggongvirae</taxon>
        <taxon>Uroviricota</taxon>
        <taxon>Caudoviricetes</taxon>
        <taxon>Stanwilliamsviridae</taxon>
        <taxon>Loccivirinae</taxon>
        <taxon>Annadreamyvirus</taxon>
        <taxon>Annadreamyvirus annadreamy</taxon>
    </lineage>
</organism>
<sequence>MRMLGKAFRMCPWGKRCSCNPPAMRAAAKKTQKRREKQEWKREARF</sequence>
<feature type="region of interest" description="Disordered" evidence="1">
    <location>
        <begin position="24"/>
        <end position="46"/>
    </location>
</feature>
<dbReference type="RefSeq" id="YP_009839164.1">
    <property type="nucleotide sequence ID" value="NC_048719.1"/>
</dbReference>
<name>A0A345GTP1_9CAUD</name>
<dbReference type="Proteomes" id="UP000259354">
    <property type="component" value="Segment"/>
</dbReference>
<reference evidence="2 3" key="1">
    <citation type="submission" date="2018-06" db="EMBL/GenBank/DDBJ databases">
        <authorList>
            <person name="Moussa A."/>
            <person name="Couoh J.M."/>
            <person name="Harbem L."/>
            <person name="Okocha J.C."/>
            <person name="Taylor D."/>
            <person name="Teutsch A.B."/>
            <person name="Smith B.R."/>
            <person name="Suri N."/>
            <person name="Layton S.R."/>
            <person name="Kim T."/>
            <person name="Hughes L.E."/>
            <person name="Garlena R.A."/>
            <person name="Russell D.A."/>
            <person name="Pope W.H."/>
            <person name="Jacobs-Sera D."/>
            <person name="Hatfull G.F."/>
        </authorList>
    </citation>
    <scope>NUCLEOTIDE SEQUENCE [LARGE SCALE GENOMIC DNA]</scope>
</reference>